<protein>
    <submittedName>
        <fullName evidence="1">Uncharacterized protein</fullName>
    </submittedName>
</protein>
<dbReference type="GO" id="GO:0003779">
    <property type="term" value="F:actin binding"/>
    <property type="evidence" value="ECO:0007669"/>
    <property type="project" value="TreeGrafter"/>
</dbReference>
<reference evidence="1 2" key="1">
    <citation type="submission" date="2016-05" db="EMBL/GenBank/DDBJ databases">
        <title>Genome sequencing reveals origins of a unique bacterial endosymbiosis in the earliest lineages of terrestrial Fungi.</title>
        <authorList>
            <consortium name="DOE Joint Genome Institute"/>
            <person name="Uehling J."/>
            <person name="Gryganskyi A."/>
            <person name="Hameed K."/>
            <person name="Tschaplinski T."/>
            <person name="Misztal P."/>
            <person name="Wu S."/>
            <person name="Desiro A."/>
            <person name="Vande Pol N."/>
            <person name="Du Z.-Y."/>
            <person name="Zienkiewicz A."/>
            <person name="Zienkiewicz K."/>
            <person name="Morin E."/>
            <person name="Tisserant E."/>
            <person name="Splivallo R."/>
            <person name="Hainaut M."/>
            <person name="Henrissat B."/>
            <person name="Ohm R."/>
            <person name="Kuo A."/>
            <person name="Yan J."/>
            <person name="Lipzen A."/>
            <person name="Nolan M."/>
            <person name="Labutti K."/>
            <person name="Barry K."/>
            <person name="Goldstein A."/>
            <person name="Labbe J."/>
            <person name="Schadt C."/>
            <person name="Tuskan G."/>
            <person name="Grigoriev I."/>
            <person name="Martin F."/>
            <person name="Vilgalys R."/>
            <person name="Bonito G."/>
        </authorList>
    </citation>
    <scope>NUCLEOTIDE SEQUENCE [LARGE SCALE GENOMIC DNA]</scope>
    <source>
        <strain evidence="1 2">AG-77</strain>
    </source>
</reference>
<feature type="non-terminal residue" evidence="1">
    <location>
        <position position="75"/>
    </location>
</feature>
<keyword evidence="2" id="KW-1185">Reference proteome</keyword>
<evidence type="ECO:0000313" key="1">
    <source>
        <dbReference type="EMBL" id="OAQ25316.1"/>
    </source>
</evidence>
<evidence type="ECO:0000313" key="2">
    <source>
        <dbReference type="Proteomes" id="UP000078512"/>
    </source>
</evidence>
<accession>A0A197JLE1</accession>
<dbReference type="PANTHER" id="PTHR12751:SF18">
    <property type="entry name" value="PHOSPHATASE AND ACTIN REGULATOR 1"/>
    <property type="match status" value="1"/>
</dbReference>
<organism evidence="1 2">
    <name type="scientific">Linnemannia elongata AG-77</name>
    <dbReference type="NCBI Taxonomy" id="1314771"/>
    <lineage>
        <taxon>Eukaryota</taxon>
        <taxon>Fungi</taxon>
        <taxon>Fungi incertae sedis</taxon>
        <taxon>Mucoromycota</taxon>
        <taxon>Mortierellomycotina</taxon>
        <taxon>Mortierellomycetes</taxon>
        <taxon>Mortierellales</taxon>
        <taxon>Mortierellaceae</taxon>
        <taxon>Linnemannia</taxon>
    </lineage>
</organism>
<dbReference type="Proteomes" id="UP000078512">
    <property type="component" value="Unassembled WGS sequence"/>
</dbReference>
<dbReference type="GO" id="GO:0030036">
    <property type="term" value="P:actin cytoskeleton organization"/>
    <property type="evidence" value="ECO:0007669"/>
    <property type="project" value="TreeGrafter"/>
</dbReference>
<gene>
    <name evidence="1" type="ORF">K457DRAFT_53769</name>
</gene>
<sequence length="75" mass="8568">ASAAAGAARRRSINFLETVEIIPVHRKSDYNRQSDKHATFKILTPDMKSEIRDELNTYKMREMAVHVESMANTAF</sequence>
<dbReference type="EMBL" id="KV442080">
    <property type="protein sequence ID" value="OAQ25316.1"/>
    <property type="molecule type" value="Genomic_DNA"/>
</dbReference>
<dbReference type="OrthoDB" id="5563016at2759"/>
<dbReference type="AlphaFoldDB" id="A0A197JLE1"/>
<proteinExistence type="predicted"/>
<name>A0A197JLE1_9FUNG</name>
<feature type="non-terminal residue" evidence="1">
    <location>
        <position position="1"/>
    </location>
</feature>
<dbReference type="PANTHER" id="PTHR12751">
    <property type="entry name" value="PHOSPHATASE AND ACTIN REGULATOR PHACTR"/>
    <property type="match status" value="1"/>
</dbReference>
<dbReference type="STRING" id="1314771.A0A197JLE1"/>